<evidence type="ECO:0000313" key="4">
    <source>
        <dbReference type="Proteomes" id="UP000601435"/>
    </source>
</evidence>
<feature type="region of interest" description="Disordered" evidence="1">
    <location>
        <begin position="332"/>
        <end position="359"/>
    </location>
</feature>
<protein>
    <submittedName>
        <fullName evidence="3">BRIX1 protein</fullName>
    </submittedName>
</protein>
<dbReference type="EMBL" id="CAJNJA010031252">
    <property type="protein sequence ID" value="CAE7654889.1"/>
    <property type="molecule type" value="Genomic_DNA"/>
</dbReference>
<dbReference type="PROSITE" id="PS50030">
    <property type="entry name" value="UBA"/>
    <property type="match status" value="1"/>
</dbReference>
<feature type="non-terminal residue" evidence="3">
    <location>
        <position position="534"/>
    </location>
</feature>
<evidence type="ECO:0000256" key="1">
    <source>
        <dbReference type="SAM" id="MobiDB-lite"/>
    </source>
</evidence>
<dbReference type="OrthoDB" id="415972at2759"/>
<dbReference type="InterPro" id="IPR009060">
    <property type="entry name" value="UBA-like_sf"/>
</dbReference>
<evidence type="ECO:0000313" key="3">
    <source>
        <dbReference type="EMBL" id="CAE7654889.1"/>
    </source>
</evidence>
<comment type="caution">
    <text evidence="3">The sequence shown here is derived from an EMBL/GenBank/DDBJ whole genome shotgun (WGS) entry which is preliminary data.</text>
</comment>
<dbReference type="AlphaFoldDB" id="A0A812W2J9"/>
<accession>A0A812W2J9</accession>
<keyword evidence="4" id="KW-1185">Reference proteome</keyword>
<evidence type="ECO:0000259" key="2">
    <source>
        <dbReference type="PROSITE" id="PS50030"/>
    </source>
</evidence>
<dbReference type="InterPro" id="IPR015940">
    <property type="entry name" value="UBA"/>
</dbReference>
<gene>
    <name evidence="3" type="primary">BRIX1</name>
    <name evidence="3" type="ORF">SNEC2469_LOCUS18531</name>
</gene>
<feature type="domain" description="UBA" evidence="2">
    <location>
        <begin position="273"/>
        <end position="316"/>
    </location>
</feature>
<reference evidence="3" key="1">
    <citation type="submission" date="2021-02" db="EMBL/GenBank/DDBJ databases">
        <authorList>
            <person name="Dougan E. K."/>
            <person name="Rhodes N."/>
            <person name="Thang M."/>
            <person name="Chan C."/>
        </authorList>
    </citation>
    <scope>NUCLEOTIDE SEQUENCE</scope>
</reference>
<name>A0A812W2J9_9DINO</name>
<dbReference type="SUPFAM" id="SSF46934">
    <property type="entry name" value="UBA-like"/>
    <property type="match status" value="1"/>
</dbReference>
<dbReference type="Proteomes" id="UP000601435">
    <property type="component" value="Unassembled WGS sequence"/>
</dbReference>
<organism evidence="3 4">
    <name type="scientific">Symbiodinium necroappetens</name>
    <dbReference type="NCBI Taxonomy" id="1628268"/>
    <lineage>
        <taxon>Eukaryota</taxon>
        <taxon>Sar</taxon>
        <taxon>Alveolata</taxon>
        <taxon>Dinophyceae</taxon>
        <taxon>Suessiales</taxon>
        <taxon>Symbiodiniaceae</taxon>
        <taxon>Symbiodinium</taxon>
    </lineage>
</organism>
<proteinExistence type="predicted"/>
<dbReference type="SMART" id="SM00165">
    <property type="entry name" value="UBA"/>
    <property type="match status" value="1"/>
</dbReference>
<dbReference type="SUPFAM" id="SSF51197">
    <property type="entry name" value="Clavaminate synthase-like"/>
    <property type="match status" value="1"/>
</dbReference>
<sequence length="534" mass="60122">EGKTKAEIARLLGRSEQFVAKWWQKDEREIPRPWGVHEYMSKELGTKTATSQATLSENSEVSTAAWWRDVEVRRKYHVDPDVYDELLNNTEWKSSAARTRDFSTGASHVKYDKEGKMKLQGNQSAKYTKGSSPAFDKMLQKFFSEYGLAERTSGIGLNWYPDGESVLGSHRHDCWTALFSFGDERILTIDKTPLLLQDCDLVIFGTQRHGVPKMPEIKGGRITVPIFFYPTHMQMKKQWQTLTDPEDPRRSNELAKLQSTHQLGSDAMGQTLWSDPQRSLALEQLLQLGFDLDASRNALQASAFDPEQAAELLLLSGAADLDLDQISGSAQAALQNDQEEAVPSSSSGPLLRGARWAKRGPSTAEDETLALKLQFEDESLLPFAAGACCDMHVEDMDAAIAAQMEEEENAGGDDKTFLLAQQFEEYEQQMKRDDAEKWHGKGDLMQSNFARENLSLQTMEKVTCYSLGHGQLSEKSFYELLQVSSIKVLYDFRASDHRGEVHSPQPHFAVRALKSSCRVRGIAYKHAARPRERV</sequence>
<dbReference type="Gene3D" id="1.10.8.10">
    <property type="entry name" value="DNA helicase RuvA subunit, C-terminal domain"/>
    <property type="match status" value="1"/>
</dbReference>